<gene>
    <name evidence="9" type="ORF">ENQ20_16060</name>
</gene>
<dbReference type="InterPro" id="IPR035906">
    <property type="entry name" value="MetI-like_sf"/>
</dbReference>
<comment type="similarity">
    <text evidence="7">Belongs to the binding-protein-dependent transport system permease family.</text>
</comment>
<keyword evidence="2 7" id="KW-0813">Transport</keyword>
<evidence type="ECO:0000256" key="7">
    <source>
        <dbReference type="RuleBase" id="RU363032"/>
    </source>
</evidence>
<feature type="transmembrane region" description="Helical" evidence="7">
    <location>
        <begin position="97"/>
        <end position="117"/>
    </location>
</feature>
<dbReference type="PROSITE" id="PS50928">
    <property type="entry name" value="ABC_TM1"/>
    <property type="match status" value="1"/>
</dbReference>
<organism evidence="9">
    <name type="scientific">Caldilinea aerophila</name>
    <dbReference type="NCBI Taxonomy" id="133453"/>
    <lineage>
        <taxon>Bacteria</taxon>
        <taxon>Bacillati</taxon>
        <taxon>Chloroflexota</taxon>
        <taxon>Caldilineae</taxon>
        <taxon>Caldilineales</taxon>
        <taxon>Caldilineaceae</taxon>
        <taxon>Caldilinea</taxon>
    </lineage>
</organism>
<evidence type="ECO:0000256" key="6">
    <source>
        <dbReference type="ARBA" id="ARBA00023136"/>
    </source>
</evidence>
<keyword evidence="5 7" id="KW-1133">Transmembrane helix</keyword>
<evidence type="ECO:0000313" key="9">
    <source>
        <dbReference type="EMBL" id="HDX32981.1"/>
    </source>
</evidence>
<keyword evidence="4 7" id="KW-0812">Transmembrane</keyword>
<comment type="caution">
    <text evidence="9">The sequence shown here is derived from an EMBL/GenBank/DDBJ whole genome shotgun (WGS) entry which is preliminary data.</text>
</comment>
<protein>
    <submittedName>
        <fullName evidence="9">Carbohydrate ABC transporter permease</fullName>
    </submittedName>
</protein>
<feature type="transmembrane region" description="Helical" evidence="7">
    <location>
        <begin position="205"/>
        <end position="228"/>
    </location>
</feature>
<evidence type="ECO:0000256" key="4">
    <source>
        <dbReference type="ARBA" id="ARBA00022692"/>
    </source>
</evidence>
<evidence type="ECO:0000256" key="1">
    <source>
        <dbReference type="ARBA" id="ARBA00004651"/>
    </source>
</evidence>
<name>A0A7C1JJG3_9CHLR</name>
<sequence length="305" mass="34854">MTSASQSVRTQREVRHPEKTLSLSFSKAMSKIAVYILLIFLGITWIFPLYWMASSALKDDPQVYTVPPVLIPNPAYWNNFADAWNRFDFNRAAFNSVFLYSLPVTFFTLVSSMIVAYGFAKIRWRGRDALFWVCIATMMLPWQVTMVPLFIIFKNLGWINTYWPFVVPSLFGNAYFIFLLRQFFLTIPEELSDAARIDGAGEMGILWRVVLPLSKPAIAVVLLFRFLWAWNDYLGPLIYINSEAMQPLALAIYRMRTLALSMGNTAMAYPHLMAVSTLIALPIILMFIFAQRTFIEGISTTGLKG</sequence>
<dbReference type="EMBL" id="DSMG01000165">
    <property type="protein sequence ID" value="HDX32981.1"/>
    <property type="molecule type" value="Genomic_DNA"/>
</dbReference>
<feature type="transmembrane region" description="Helical" evidence="7">
    <location>
        <begin position="32"/>
        <end position="53"/>
    </location>
</feature>
<feature type="transmembrane region" description="Helical" evidence="7">
    <location>
        <begin position="129"/>
        <end position="153"/>
    </location>
</feature>
<feature type="transmembrane region" description="Helical" evidence="7">
    <location>
        <begin position="268"/>
        <end position="290"/>
    </location>
</feature>
<dbReference type="GO" id="GO:0055085">
    <property type="term" value="P:transmembrane transport"/>
    <property type="evidence" value="ECO:0007669"/>
    <property type="project" value="InterPro"/>
</dbReference>
<comment type="subcellular location">
    <subcellularLocation>
        <location evidence="1 7">Cell membrane</location>
        <topology evidence="1 7">Multi-pass membrane protein</topology>
    </subcellularLocation>
</comment>
<evidence type="ECO:0000256" key="2">
    <source>
        <dbReference type="ARBA" id="ARBA00022448"/>
    </source>
</evidence>
<dbReference type="AlphaFoldDB" id="A0A7C1JJG3"/>
<feature type="domain" description="ABC transmembrane type-1" evidence="8">
    <location>
        <begin position="94"/>
        <end position="290"/>
    </location>
</feature>
<evidence type="ECO:0000256" key="5">
    <source>
        <dbReference type="ARBA" id="ARBA00022989"/>
    </source>
</evidence>
<dbReference type="Pfam" id="PF00528">
    <property type="entry name" value="BPD_transp_1"/>
    <property type="match status" value="1"/>
</dbReference>
<evidence type="ECO:0000259" key="8">
    <source>
        <dbReference type="PROSITE" id="PS50928"/>
    </source>
</evidence>
<reference evidence="9" key="1">
    <citation type="journal article" date="2020" name="mSystems">
        <title>Genome- and Community-Level Interaction Insights into Carbon Utilization and Element Cycling Functions of Hydrothermarchaeota in Hydrothermal Sediment.</title>
        <authorList>
            <person name="Zhou Z."/>
            <person name="Liu Y."/>
            <person name="Xu W."/>
            <person name="Pan J."/>
            <person name="Luo Z.H."/>
            <person name="Li M."/>
        </authorList>
    </citation>
    <scope>NUCLEOTIDE SEQUENCE [LARGE SCALE GENOMIC DNA]</scope>
    <source>
        <strain evidence="9">SpSt-289</strain>
    </source>
</reference>
<dbReference type="SUPFAM" id="SSF161098">
    <property type="entry name" value="MetI-like"/>
    <property type="match status" value="1"/>
</dbReference>
<dbReference type="GO" id="GO:0005886">
    <property type="term" value="C:plasma membrane"/>
    <property type="evidence" value="ECO:0007669"/>
    <property type="project" value="UniProtKB-SubCell"/>
</dbReference>
<accession>A0A7C1JJG3</accession>
<evidence type="ECO:0000256" key="3">
    <source>
        <dbReference type="ARBA" id="ARBA00022475"/>
    </source>
</evidence>
<dbReference type="Gene3D" id="1.10.3720.10">
    <property type="entry name" value="MetI-like"/>
    <property type="match status" value="1"/>
</dbReference>
<feature type="transmembrane region" description="Helical" evidence="7">
    <location>
        <begin position="165"/>
        <end position="184"/>
    </location>
</feature>
<keyword evidence="3" id="KW-1003">Cell membrane</keyword>
<dbReference type="PANTHER" id="PTHR43744:SF12">
    <property type="entry name" value="ABC TRANSPORTER PERMEASE PROTEIN MG189-RELATED"/>
    <property type="match status" value="1"/>
</dbReference>
<dbReference type="CDD" id="cd06261">
    <property type="entry name" value="TM_PBP2"/>
    <property type="match status" value="1"/>
</dbReference>
<proteinExistence type="inferred from homology"/>
<keyword evidence="6 7" id="KW-0472">Membrane</keyword>
<dbReference type="PANTHER" id="PTHR43744">
    <property type="entry name" value="ABC TRANSPORTER PERMEASE PROTEIN MG189-RELATED-RELATED"/>
    <property type="match status" value="1"/>
</dbReference>
<dbReference type="InterPro" id="IPR000515">
    <property type="entry name" value="MetI-like"/>
</dbReference>